<dbReference type="EMBL" id="OX465077">
    <property type="protein sequence ID" value="CAI9269936.1"/>
    <property type="molecule type" value="Genomic_DNA"/>
</dbReference>
<sequence>MPISSQYFSYTIFLLILQLLLPTILYASNDCMYTSIIAFGNSLTDTGRCSDGRLIIDFLAKGLGLPFIPPYVGSKENGNKTELGKGVNYAVVGAYALNSSFHEARGVFNFLTNVSLGDEFEWFKRSLSSFCSSFSHCKLKIRHSLFLVGEIGGNDYSMELVAGKSIKQVKSFVPLVIDKITTTVKKLIELGGKIFVVPNLLPIECTPLALTLFKSSDAKMYDNTTGCLISIKKLEEYHNQLLQRELHKIRVNFPKVNVIYADYYNAALQLYRSPTQFGFVQPLRACCGGGGPYNYNPSALCGERSSTVCAHPNRFVNWDEIHLTEAAYRMIYKSVFKGSYSIPRFSSLCPAIAS</sequence>
<accession>A0AA35V331</accession>
<keyword evidence="2 5" id="KW-0732">Signal</keyword>
<evidence type="ECO:0000256" key="1">
    <source>
        <dbReference type="ARBA" id="ARBA00008668"/>
    </source>
</evidence>
<evidence type="ECO:0000313" key="7">
    <source>
        <dbReference type="Proteomes" id="UP001177003"/>
    </source>
</evidence>
<keyword evidence="4" id="KW-0325">Glycoprotein</keyword>
<dbReference type="PANTHER" id="PTHR22835">
    <property type="entry name" value="ZINC FINGER FYVE DOMAIN CONTAINING PROTEIN"/>
    <property type="match status" value="1"/>
</dbReference>
<gene>
    <name evidence="6" type="ORF">LSALG_LOCUS10281</name>
</gene>
<name>A0AA35V331_LACSI</name>
<dbReference type="InterPro" id="IPR036514">
    <property type="entry name" value="SGNH_hydro_sf"/>
</dbReference>
<evidence type="ECO:0000256" key="2">
    <source>
        <dbReference type="ARBA" id="ARBA00022729"/>
    </source>
</evidence>
<dbReference type="InterPro" id="IPR001087">
    <property type="entry name" value="GDSL"/>
</dbReference>
<dbReference type="GO" id="GO:0016788">
    <property type="term" value="F:hydrolase activity, acting on ester bonds"/>
    <property type="evidence" value="ECO:0007669"/>
    <property type="project" value="InterPro"/>
</dbReference>
<comment type="similarity">
    <text evidence="1">Belongs to the 'GDSL' lipolytic enzyme family.</text>
</comment>
<evidence type="ECO:0000256" key="5">
    <source>
        <dbReference type="SAM" id="SignalP"/>
    </source>
</evidence>
<protein>
    <recommendedName>
        <fullName evidence="8">Sinapine esterase</fullName>
    </recommendedName>
</protein>
<keyword evidence="3" id="KW-0378">Hydrolase</keyword>
<evidence type="ECO:0000313" key="6">
    <source>
        <dbReference type="EMBL" id="CAI9269936.1"/>
    </source>
</evidence>
<evidence type="ECO:0000256" key="3">
    <source>
        <dbReference type="ARBA" id="ARBA00022801"/>
    </source>
</evidence>
<dbReference type="Gene3D" id="3.40.50.1110">
    <property type="entry name" value="SGNH hydrolase"/>
    <property type="match status" value="1"/>
</dbReference>
<dbReference type="AlphaFoldDB" id="A0AA35V331"/>
<dbReference type="Pfam" id="PF00657">
    <property type="entry name" value="Lipase_GDSL"/>
    <property type="match status" value="1"/>
</dbReference>
<feature type="chain" id="PRO_5041381335" description="Sinapine esterase" evidence="5">
    <location>
        <begin position="28"/>
        <end position="354"/>
    </location>
</feature>
<dbReference type="Proteomes" id="UP001177003">
    <property type="component" value="Chromosome 1"/>
</dbReference>
<dbReference type="InterPro" id="IPR035669">
    <property type="entry name" value="SGNH_plant_lipase-like"/>
</dbReference>
<dbReference type="SUPFAM" id="SSF52266">
    <property type="entry name" value="SGNH hydrolase"/>
    <property type="match status" value="1"/>
</dbReference>
<dbReference type="CDD" id="cd01837">
    <property type="entry name" value="SGNH_plant_lipase_like"/>
    <property type="match status" value="1"/>
</dbReference>
<proteinExistence type="inferred from homology"/>
<keyword evidence="7" id="KW-1185">Reference proteome</keyword>
<evidence type="ECO:0008006" key="8">
    <source>
        <dbReference type="Google" id="ProtNLM"/>
    </source>
</evidence>
<dbReference type="PANTHER" id="PTHR22835:SF631">
    <property type="entry name" value="SINAPINE ESTERASE"/>
    <property type="match status" value="1"/>
</dbReference>
<feature type="signal peptide" evidence="5">
    <location>
        <begin position="1"/>
        <end position="27"/>
    </location>
</feature>
<evidence type="ECO:0000256" key="4">
    <source>
        <dbReference type="ARBA" id="ARBA00023180"/>
    </source>
</evidence>
<reference evidence="6" key="1">
    <citation type="submission" date="2023-04" db="EMBL/GenBank/DDBJ databases">
        <authorList>
            <person name="Vijverberg K."/>
            <person name="Xiong W."/>
            <person name="Schranz E."/>
        </authorList>
    </citation>
    <scope>NUCLEOTIDE SEQUENCE</scope>
</reference>
<organism evidence="6 7">
    <name type="scientific">Lactuca saligna</name>
    <name type="common">Willowleaf lettuce</name>
    <dbReference type="NCBI Taxonomy" id="75948"/>
    <lineage>
        <taxon>Eukaryota</taxon>
        <taxon>Viridiplantae</taxon>
        <taxon>Streptophyta</taxon>
        <taxon>Embryophyta</taxon>
        <taxon>Tracheophyta</taxon>
        <taxon>Spermatophyta</taxon>
        <taxon>Magnoliopsida</taxon>
        <taxon>eudicotyledons</taxon>
        <taxon>Gunneridae</taxon>
        <taxon>Pentapetalae</taxon>
        <taxon>asterids</taxon>
        <taxon>campanulids</taxon>
        <taxon>Asterales</taxon>
        <taxon>Asteraceae</taxon>
        <taxon>Cichorioideae</taxon>
        <taxon>Cichorieae</taxon>
        <taxon>Lactucinae</taxon>
        <taxon>Lactuca</taxon>
    </lineage>
</organism>